<dbReference type="PROSITE" id="PS00758">
    <property type="entry name" value="ARGE_DAPE_CPG2_1"/>
    <property type="match status" value="1"/>
</dbReference>
<keyword evidence="12 15" id="KW-0170">Cobalt</keyword>
<evidence type="ECO:0000256" key="14">
    <source>
        <dbReference type="ARBA" id="ARBA00051301"/>
    </source>
</evidence>
<dbReference type="InterPro" id="IPR050072">
    <property type="entry name" value="Peptidase_M20A"/>
</dbReference>
<reference evidence="17 18" key="1">
    <citation type="submission" date="2018-07" db="EMBL/GenBank/DDBJ databases">
        <title>The draft genome of Phyllobacterium salinisoli.</title>
        <authorList>
            <person name="Liu L."/>
            <person name="Li L."/>
            <person name="Zhang X."/>
            <person name="Liang L."/>
        </authorList>
    </citation>
    <scope>NUCLEOTIDE SEQUENCE [LARGE SCALE GENOMIC DNA]</scope>
    <source>
        <strain evidence="17 18">LLAN61</strain>
    </source>
</reference>
<name>A0A368K5X9_9HYPH</name>
<comment type="cofactor">
    <cofactor evidence="15">
        <name>Zn(2+)</name>
        <dbReference type="ChEBI" id="CHEBI:29105"/>
    </cofactor>
    <cofactor evidence="15">
        <name>Co(2+)</name>
        <dbReference type="ChEBI" id="CHEBI:48828"/>
    </cofactor>
    <text evidence="15">Binds 2 Zn(2+) or Co(2+) ions per subunit.</text>
</comment>
<dbReference type="Pfam" id="PF01546">
    <property type="entry name" value="Peptidase_M20"/>
    <property type="match status" value="1"/>
</dbReference>
<dbReference type="EC" id="3.5.1.18" evidence="4 15"/>
<dbReference type="AlphaFoldDB" id="A0A368K5X9"/>
<dbReference type="UniPathway" id="UPA00034">
    <property type="reaction ID" value="UER00021"/>
</dbReference>
<comment type="pathway">
    <text evidence="1 15">Amino-acid biosynthesis; L-lysine biosynthesis via DAP pathway; LL-2,6-diaminopimelate from (S)-tetrahydrodipicolinate (succinylase route): step 3/3.</text>
</comment>
<dbReference type="NCBIfam" id="NF009557">
    <property type="entry name" value="PRK13009.1"/>
    <property type="match status" value="1"/>
</dbReference>
<evidence type="ECO:0000256" key="11">
    <source>
        <dbReference type="ARBA" id="ARBA00023154"/>
    </source>
</evidence>
<feature type="binding site" evidence="15">
    <location>
        <position position="170"/>
    </location>
    <ligand>
        <name>Zn(2+)</name>
        <dbReference type="ChEBI" id="CHEBI:29105"/>
        <label>1</label>
    </ligand>
</feature>
<keyword evidence="8 15" id="KW-0378">Hydrolase</keyword>
<dbReference type="InterPro" id="IPR011650">
    <property type="entry name" value="Peptidase_M20_dimer"/>
</dbReference>
<dbReference type="GO" id="GO:0006526">
    <property type="term" value="P:L-arginine biosynthetic process"/>
    <property type="evidence" value="ECO:0007669"/>
    <property type="project" value="TreeGrafter"/>
</dbReference>
<sequence>MTLPVDPVENLAALIRCPSVTPAEGGAQTALANMLKPLGFSIDRPIFSEDGTPDIDNLYAKLPGDGRHLMFAGHTDVVPPGDDSAWRHPPFSAAIENGEIYGRGAVDMKGGIACFVAAVARHVGENGPLKGNISLLITGDEEGPAINGTVKLLEWAGAKGERWDAAIVGEPTNPDRLGDMIKIGRRGSVSGTLIVHGVQGHAAYPHLAENPVRGLVTLIDALLYPVLDEGTKDFQPSNLEVTTIDVGNPATNVIPAKATAAFNIRFNDSWTGETIMAEIHNRLDHAAARDKLRPGRETPIAYELFWGERPSHVFLTRDDKLIGTLSTSIEAVTGRKPHLSTSGGTSDARFIKDYCPVVEFGLVGRTMHMVDERASLSDLEMLTRIYQRFLADFFA</sequence>
<comment type="caution">
    <text evidence="17">The sequence shown here is derived from an EMBL/GenBank/DDBJ whole genome shotgun (WGS) entry which is preliminary data.</text>
</comment>
<dbReference type="EMBL" id="QOZG01000002">
    <property type="protein sequence ID" value="RCS24796.1"/>
    <property type="molecule type" value="Genomic_DNA"/>
</dbReference>
<protein>
    <recommendedName>
        <fullName evidence="5 15">Succinyl-diaminopimelate desuccinylase</fullName>
        <shortName evidence="15">SDAP desuccinylase</shortName>
        <ecNumber evidence="4 15">3.5.1.18</ecNumber>
    </recommendedName>
    <alternativeName>
        <fullName evidence="13 15">N-succinyl-LL-2,6-diaminoheptanedioate amidohydrolase</fullName>
    </alternativeName>
</protein>
<proteinExistence type="inferred from homology"/>
<dbReference type="PANTHER" id="PTHR43808">
    <property type="entry name" value="ACETYLORNITHINE DEACETYLASE"/>
    <property type="match status" value="1"/>
</dbReference>
<comment type="subunit">
    <text evidence="3 15">Homodimer.</text>
</comment>
<dbReference type="InterPro" id="IPR036264">
    <property type="entry name" value="Bact_exopeptidase_dim_dom"/>
</dbReference>
<comment type="similarity">
    <text evidence="2 15">Belongs to the peptidase M20A family. DapE subfamily.</text>
</comment>
<organism evidence="17 18">
    <name type="scientific">Phyllobacterium salinisoli</name>
    <dbReference type="NCBI Taxonomy" id="1899321"/>
    <lineage>
        <taxon>Bacteria</taxon>
        <taxon>Pseudomonadati</taxon>
        <taxon>Pseudomonadota</taxon>
        <taxon>Alphaproteobacteria</taxon>
        <taxon>Hyphomicrobiales</taxon>
        <taxon>Phyllobacteriaceae</taxon>
        <taxon>Phyllobacterium</taxon>
    </lineage>
</organism>
<keyword evidence="11 15" id="KW-0457">Lysine biosynthesis</keyword>
<evidence type="ECO:0000256" key="5">
    <source>
        <dbReference type="ARBA" id="ARBA00022391"/>
    </source>
</evidence>
<evidence type="ECO:0000259" key="16">
    <source>
        <dbReference type="Pfam" id="PF07687"/>
    </source>
</evidence>
<keyword evidence="7 15" id="KW-0479">Metal-binding</keyword>
<feature type="active site" description="Proton acceptor" evidence="15">
    <location>
        <position position="141"/>
    </location>
</feature>
<evidence type="ECO:0000313" key="18">
    <source>
        <dbReference type="Proteomes" id="UP000253420"/>
    </source>
</evidence>
<dbReference type="PANTHER" id="PTHR43808:SF31">
    <property type="entry name" value="N-ACETYL-L-CITRULLINE DEACETYLASE"/>
    <property type="match status" value="1"/>
</dbReference>
<dbReference type="SUPFAM" id="SSF55031">
    <property type="entry name" value="Bacterial exopeptidase dimerisation domain"/>
    <property type="match status" value="1"/>
</dbReference>
<evidence type="ECO:0000256" key="15">
    <source>
        <dbReference type="HAMAP-Rule" id="MF_01690"/>
    </source>
</evidence>
<dbReference type="OrthoDB" id="9809784at2"/>
<dbReference type="GO" id="GO:0050897">
    <property type="term" value="F:cobalt ion binding"/>
    <property type="evidence" value="ECO:0007669"/>
    <property type="project" value="UniProtKB-UniRule"/>
</dbReference>
<keyword evidence="18" id="KW-1185">Reference proteome</keyword>
<dbReference type="InterPro" id="IPR001261">
    <property type="entry name" value="ArgE/DapE_CS"/>
</dbReference>
<evidence type="ECO:0000256" key="1">
    <source>
        <dbReference type="ARBA" id="ARBA00005130"/>
    </source>
</evidence>
<dbReference type="Pfam" id="PF07687">
    <property type="entry name" value="M20_dimer"/>
    <property type="match status" value="1"/>
</dbReference>
<feature type="binding site" evidence="15">
    <location>
        <position position="74"/>
    </location>
    <ligand>
        <name>Zn(2+)</name>
        <dbReference type="ChEBI" id="CHEBI:29105"/>
        <label>1</label>
    </ligand>
</feature>
<evidence type="ECO:0000256" key="12">
    <source>
        <dbReference type="ARBA" id="ARBA00023285"/>
    </source>
</evidence>
<dbReference type="GO" id="GO:0019877">
    <property type="term" value="P:diaminopimelate biosynthetic process"/>
    <property type="evidence" value="ECO:0007669"/>
    <property type="project" value="UniProtKB-UniRule"/>
</dbReference>
<feature type="active site" evidence="15">
    <location>
        <position position="76"/>
    </location>
</feature>
<evidence type="ECO:0000256" key="13">
    <source>
        <dbReference type="ARBA" id="ARBA00031891"/>
    </source>
</evidence>
<dbReference type="Gene3D" id="3.30.70.360">
    <property type="match status" value="1"/>
</dbReference>
<comment type="catalytic activity">
    <reaction evidence="14 15">
        <text>N-succinyl-(2S,6S)-2,6-diaminopimelate + H2O = (2S,6S)-2,6-diaminopimelate + succinate</text>
        <dbReference type="Rhea" id="RHEA:22608"/>
        <dbReference type="ChEBI" id="CHEBI:15377"/>
        <dbReference type="ChEBI" id="CHEBI:30031"/>
        <dbReference type="ChEBI" id="CHEBI:57609"/>
        <dbReference type="ChEBI" id="CHEBI:58087"/>
        <dbReference type="EC" id="3.5.1.18"/>
    </reaction>
</comment>
<dbReference type="Proteomes" id="UP000253420">
    <property type="component" value="Unassembled WGS sequence"/>
</dbReference>
<evidence type="ECO:0000256" key="2">
    <source>
        <dbReference type="ARBA" id="ARBA00006746"/>
    </source>
</evidence>
<evidence type="ECO:0000256" key="4">
    <source>
        <dbReference type="ARBA" id="ARBA00011921"/>
    </source>
</evidence>
<dbReference type="Gene3D" id="3.40.630.10">
    <property type="entry name" value="Zn peptidases"/>
    <property type="match status" value="2"/>
</dbReference>
<feature type="binding site" evidence="15">
    <location>
        <position position="107"/>
    </location>
    <ligand>
        <name>Zn(2+)</name>
        <dbReference type="ChEBI" id="CHEBI:29105"/>
        <label>2</label>
    </ligand>
</feature>
<feature type="binding site" evidence="15">
    <location>
        <position position="142"/>
    </location>
    <ligand>
        <name>Zn(2+)</name>
        <dbReference type="ChEBI" id="CHEBI:29105"/>
        <label>2</label>
    </ligand>
</feature>
<gene>
    <name evidence="15" type="primary">dapE</name>
    <name evidence="17" type="ORF">DUT91_04855</name>
</gene>
<evidence type="ECO:0000256" key="8">
    <source>
        <dbReference type="ARBA" id="ARBA00022801"/>
    </source>
</evidence>
<feature type="binding site" evidence="15">
    <location>
        <position position="368"/>
    </location>
    <ligand>
        <name>Zn(2+)</name>
        <dbReference type="ChEBI" id="CHEBI:29105"/>
        <label>2</label>
    </ligand>
</feature>
<evidence type="ECO:0000256" key="9">
    <source>
        <dbReference type="ARBA" id="ARBA00022833"/>
    </source>
</evidence>
<evidence type="ECO:0000256" key="10">
    <source>
        <dbReference type="ARBA" id="ARBA00022915"/>
    </source>
</evidence>
<evidence type="ECO:0000256" key="7">
    <source>
        <dbReference type="ARBA" id="ARBA00022723"/>
    </source>
</evidence>
<dbReference type="InterPro" id="IPR002933">
    <property type="entry name" value="Peptidase_M20"/>
</dbReference>
<evidence type="ECO:0000313" key="17">
    <source>
        <dbReference type="EMBL" id="RCS24796.1"/>
    </source>
</evidence>
<keyword evidence="9 15" id="KW-0862">Zinc</keyword>
<dbReference type="InterPro" id="IPR005941">
    <property type="entry name" value="DapE_proteobac"/>
</dbReference>
<feature type="domain" description="Peptidase M20 dimerisation" evidence="16">
    <location>
        <begin position="183"/>
        <end position="290"/>
    </location>
</feature>
<feature type="binding site" evidence="15">
    <location>
        <position position="107"/>
    </location>
    <ligand>
        <name>Zn(2+)</name>
        <dbReference type="ChEBI" id="CHEBI:29105"/>
        <label>1</label>
    </ligand>
</feature>
<dbReference type="GO" id="GO:0008270">
    <property type="term" value="F:zinc ion binding"/>
    <property type="evidence" value="ECO:0007669"/>
    <property type="project" value="UniProtKB-UniRule"/>
</dbReference>
<dbReference type="PROSITE" id="PS00759">
    <property type="entry name" value="ARGE_DAPE_CPG2_2"/>
    <property type="match status" value="1"/>
</dbReference>
<dbReference type="RefSeq" id="WP_114439242.1">
    <property type="nucleotide sequence ID" value="NZ_QOZG01000002.1"/>
</dbReference>
<keyword evidence="10 15" id="KW-0220">Diaminopimelate biosynthesis</keyword>
<dbReference type="SUPFAM" id="SSF53187">
    <property type="entry name" value="Zn-dependent exopeptidases"/>
    <property type="match status" value="1"/>
</dbReference>
<dbReference type="CDD" id="cd03891">
    <property type="entry name" value="M20_DapE_proteobac"/>
    <property type="match status" value="1"/>
</dbReference>
<comment type="function">
    <text evidence="15">Catalyzes the hydrolysis of N-succinyl-L,L-diaminopimelic acid (SDAP), forming succinate and LL-2,6-diaminopimelate (DAP), an intermediate involved in the bacterial biosynthesis of lysine and meso-diaminopimelic acid, an essential component of bacterial cell walls.</text>
</comment>
<evidence type="ECO:0000256" key="3">
    <source>
        <dbReference type="ARBA" id="ARBA00011738"/>
    </source>
</evidence>
<keyword evidence="6 15" id="KW-0028">Amino-acid biosynthesis</keyword>
<dbReference type="HAMAP" id="MF_01690">
    <property type="entry name" value="DapE"/>
    <property type="match status" value="1"/>
</dbReference>
<dbReference type="NCBIfam" id="TIGR01246">
    <property type="entry name" value="dapE_proteo"/>
    <property type="match status" value="1"/>
</dbReference>
<accession>A0A368K5X9</accession>
<dbReference type="GO" id="GO:0009014">
    <property type="term" value="F:succinyl-diaminopimelate desuccinylase activity"/>
    <property type="evidence" value="ECO:0007669"/>
    <property type="project" value="UniProtKB-UniRule"/>
</dbReference>
<dbReference type="GO" id="GO:0008777">
    <property type="term" value="F:acetylornithine deacetylase activity"/>
    <property type="evidence" value="ECO:0007669"/>
    <property type="project" value="TreeGrafter"/>
</dbReference>
<evidence type="ECO:0000256" key="6">
    <source>
        <dbReference type="ARBA" id="ARBA00022605"/>
    </source>
</evidence>
<dbReference type="GO" id="GO:0009089">
    <property type="term" value="P:lysine biosynthetic process via diaminopimelate"/>
    <property type="evidence" value="ECO:0007669"/>
    <property type="project" value="UniProtKB-UniRule"/>
</dbReference>